<dbReference type="Pfam" id="PF07872">
    <property type="entry name" value="DUF1659"/>
    <property type="match status" value="1"/>
</dbReference>
<gene>
    <name evidence="2" type="ORF">SAMN05421781_2074</name>
</gene>
<evidence type="ECO:0000313" key="3">
    <source>
        <dbReference type="Proteomes" id="UP000199488"/>
    </source>
</evidence>
<organism evidence="2 3">
    <name type="scientific">Marinococcus luteus</name>
    <dbReference type="NCBI Taxonomy" id="1122204"/>
    <lineage>
        <taxon>Bacteria</taxon>
        <taxon>Bacillati</taxon>
        <taxon>Bacillota</taxon>
        <taxon>Bacilli</taxon>
        <taxon>Bacillales</taxon>
        <taxon>Bacillaceae</taxon>
        <taxon>Marinococcus</taxon>
    </lineage>
</organism>
<feature type="domain" description="DUF1659" evidence="1">
    <location>
        <begin position="2"/>
        <end position="68"/>
    </location>
</feature>
<dbReference type="STRING" id="1122204.SAMN05421781_2074"/>
<protein>
    <recommendedName>
        <fullName evidence="1">DUF1659 domain-containing protein</fullName>
    </recommendedName>
</protein>
<dbReference type="AlphaFoldDB" id="A0A1H2VHE7"/>
<evidence type="ECO:0000259" key="1">
    <source>
        <dbReference type="Pfam" id="PF07872"/>
    </source>
</evidence>
<evidence type="ECO:0000313" key="2">
    <source>
        <dbReference type="EMBL" id="SDW67344.1"/>
    </source>
</evidence>
<dbReference type="OrthoDB" id="48766at2"/>
<name>A0A1H2VHE7_9BACI</name>
<proteinExistence type="predicted"/>
<dbReference type="InterPro" id="IPR012454">
    <property type="entry name" value="DUF1659"/>
</dbReference>
<accession>A0A1H2VHE7</accession>
<sequence length="74" mass="8284">MAQLTKTDLSFEFYLGPGEDGSGEYKRKTFRNINPEISDDDLQEIADGIAALQPHVVQSVQRNNEYNMQAPAPL</sequence>
<dbReference type="Proteomes" id="UP000199488">
    <property type="component" value="Unassembled WGS sequence"/>
</dbReference>
<dbReference type="RefSeq" id="WP_091614642.1">
    <property type="nucleotide sequence ID" value="NZ_FNNC01000004.1"/>
</dbReference>
<keyword evidence="3" id="KW-1185">Reference proteome</keyword>
<dbReference type="EMBL" id="FNNC01000004">
    <property type="protein sequence ID" value="SDW67344.1"/>
    <property type="molecule type" value="Genomic_DNA"/>
</dbReference>
<reference evidence="2 3" key="1">
    <citation type="submission" date="2016-10" db="EMBL/GenBank/DDBJ databases">
        <authorList>
            <person name="de Groot N.N."/>
        </authorList>
    </citation>
    <scope>NUCLEOTIDE SEQUENCE [LARGE SCALE GENOMIC DNA]</scope>
    <source>
        <strain evidence="2 3">DSM 23126</strain>
    </source>
</reference>